<proteinExistence type="predicted"/>
<gene>
    <name evidence="2" type="ORF">FM110_03235</name>
</gene>
<dbReference type="AlphaFoldDB" id="A0A1X6WV45"/>
<dbReference type="EMBL" id="FWFG01000030">
    <property type="protein sequence ID" value="SLM89271.1"/>
    <property type="molecule type" value="Genomic_DNA"/>
</dbReference>
<dbReference type="OrthoDB" id="3174087at2"/>
<dbReference type="InterPro" id="IPR016040">
    <property type="entry name" value="NAD(P)-bd_dom"/>
</dbReference>
<dbReference type="Pfam" id="PF13460">
    <property type="entry name" value="NAD_binding_10"/>
    <property type="match status" value="1"/>
</dbReference>
<name>A0A1X6WV45_9MICO</name>
<organism evidence="2 3">
    <name type="scientific">Brachybacterium nesterenkovii</name>
    <dbReference type="NCBI Taxonomy" id="47847"/>
    <lineage>
        <taxon>Bacteria</taxon>
        <taxon>Bacillati</taxon>
        <taxon>Actinomycetota</taxon>
        <taxon>Actinomycetes</taxon>
        <taxon>Micrococcales</taxon>
        <taxon>Dermabacteraceae</taxon>
        <taxon>Brachybacterium</taxon>
    </lineage>
</organism>
<evidence type="ECO:0000313" key="3">
    <source>
        <dbReference type="Proteomes" id="UP000195981"/>
    </source>
</evidence>
<evidence type="ECO:0000259" key="1">
    <source>
        <dbReference type="Pfam" id="PF13460"/>
    </source>
</evidence>
<protein>
    <submittedName>
        <fullName evidence="2">Rrf2-linked NADH-flavin reductase</fullName>
    </submittedName>
</protein>
<keyword evidence="3" id="KW-1185">Reference proteome</keyword>
<dbReference type="Proteomes" id="UP000195981">
    <property type="component" value="Unassembled WGS sequence"/>
</dbReference>
<dbReference type="SUPFAM" id="SSF51735">
    <property type="entry name" value="NAD(P)-binding Rossmann-fold domains"/>
    <property type="match status" value="1"/>
</dbReference>
<feature type="domain" description="NAD(P)-binding" evidence="1">
    <location>
        <begin position="7"/>
        <end position="201"/>
    </location>
</feature>
<sequence>MRIAVFGATGMAGSEIVAEGIRRGHRVTAGSRTNPLSSSVEALAPVRIDVADRQHVERVLSTVDAAVLSVRLPSGREREIAGLTGSFLDAAHVADVPVLIVGGSAPLRSPDDPSVLVVDDRDVVPEAWLPIARASLAQFEVCREHANRNWTYLSPPAVFERGPRTGTYRRGHDTLLVNPDGTSAISAADLAIAVLDELEHPSGERHFTVVASPM</sequence>
<dbReference type="RefSeq" id="WP_087102617.1">
    <property type="nucleotide sequence ID" value="NZ_FWFG01000030.1"/>
</dbReference>
<accession>A0A1X6WV45</accession>
<reference evidence="2 3" key="1">
    <citation type="submission" date="2017-02" db="EMBL/GenBank/DDBJ databases">
        <authorList>
            <person name="Peterson S.W."/>
        </authorList>
    </citation>
    <scope>NUCLEOTIDE SEQUENCE [LARGE SCALE GENOMIC DNA]</scope>
    <source>
        <strain evidence="2 3">CIP104813</strain>
    </source>
</reference>
<dbReference type="Gene3D" id="3.40.50.720">
    <property type="entry name" value="NAD(P)-binding Rossmann-like Domain"/>
    <property type="match status" value="1"/>
</dbReference>
<dbReference type="GO" id="GO:0016646">
    <property type="term" value="F:oxidoreductase activity, acting on the CH-NH group of donors, NAD or NADP as acceptor"/>
    <property type="evidence" value="ECO:0007669"/>
    <property type="project" value="TreeGrafter"/>
</dbReference>
<dbReference type="PANTHER" id="PTHR43355">
    <property type="entry name" value="FLAVIN REDUCTASE (NADPH)"/>
    <property type="match status" value="1"/>
</dbReference>
<dbReference type="PANTHER" id="PTHR43355:SF2">
    <property type="entry name" value="FLAVIN REDUCTASE (NADPH)"/>
    <property type="match status" value="1"/>
</dbReference>
<dbReference type="InterPro" id="IPR051606">
    <property type="entry name" value="Polyketide_Oxido-like"/>
</dbReference>
<evidence type="ECO:0000313" key="2">
    <source>
        <dbReference type="EMBL" id="SLM89271.1"/>
    </source>
</evidence>
<dbReference type="InterPro" id="IPR036291">
    <property type="entry name" value="NAD(P)-bd_dom_sf"/>
</dbReference>